<sequence length="822" mass="91853">MLKDAAAIAQYGNRGANGVIIINTKKGKFGKGKTTVRYMNQFGAGFLQQPKYDYMDAKQLLRIEKDFGAGMGAGMTDEEINAFGINTNWVKQFFRPSVLQSHDIAIQTSGEKINSYTSIGYLEQDGLIKTTGLKRFTVRNNINGRSLNERFKYQLNTSVGYSKNRLASNLGEGAINRNYVLGAFLGAPYLNPNDYAGSEWTLDYYNNSPGLQATPFMLIDKLNTYNNLTDEMRLDVASEFSYALTSDKALTLRTRLNGQLLSTRSTQAEYPNSFNALLFSSTAGIPSTKGGNFNGFEDINNRREFIYNNLWQLGYSKTFGDHTVNVNGNFEYNHSTVEANNTRQRGLDPKTFVPNTGAGYVADIGTHDFYGPVASASRLRRDLISYFAVGDYDYAGKYGVMATIRRDGTNRFINDRQWGTFWSVGARWNISEESFLQDVSWLNNLKIRGSYGVVGNERIVDGTIYAGIVPPAYLDTYAIANNVYNGGQGYNVNLGYADLQWEPTTQYNAGLEFELFNRRVRGVFDHYNRKTEKLFIDAPISSGAGATTLTRNSEATITNKGYELSLGFDLIKKEDMTLTLRGNGSYNDNKVSDIVSNDGKIFATDGAGYSYVTQNGGTLYEPFVYNYVGVNQANGNLLFKDINGNITENPLASDRVATGKNRIPKYTGGFGFDFDYKGFFVSTTFTYAFKVWRFDVDEENLYDVGNIGQFVVGTDMQNAWTTPGQITNVPSLNAANLAASGNSDRFLRDASYIRLRNAQIGYRVPKAFLSNTFITDMSITLQGENVFNITKWKGYDPESARVSDFYQYPTARLFTLGFDIRF</sequence>
<dbReference type="InterPro" id="IPR039426">
    <property type="entry name" value="TonB-dep_rcpt-like"/>
</dbReference>
<dbReference type="AlphaFoldDB" id="A0A848N509"/>
<keyword evidence="3 7" id="KW-1134">Transmembrane beta strand</keyword>
<accession>A0A848N509</accession>
<proteinExistence type="inferred from homology"/>
<evidence type="ECO:0000256" key="2">
    <source>
        <dbReference type="ARBA" id="ARBA00022448"/>
    </source>
</evidence>
<evidence type="ECO:0000313" key="8">
    <source>
        <dbReference type="EMBL" id="NMR33848.1"/>
    </source>
</evidence>
<dbReference type="PROSITE" id="PS52016">
    <property type="entry name" value="TONB_DEPENDENT_REC_3"/>
    <property type="match status" value="1"/>
</dbReference>
<keyword evidence="5 7" id="KW-0472">Membrane</keyword>
<evidence type="ECO:0000256" key="3">
    <source>
        <dbReference type="ARBA" id="ARBA00022452"/>
    </source>
</evidence>
<dbReference type="Proteomes" id="UP000548067">
    <property type="component" value="Unassembled WGS sequence"/>
</dbReference>
<organism evidence="8 9">
    <name type="scientific">Chryseobacterium aquaticum</name>
    <dbReference type="NCBI Taxonomy" id="452084"/>
    <lineage>
        <taxon>Bacteria</taxon>
        <taxon>Pseudomonadati</taxon>
        <taxon>Bacteroidota</taxon>
        <taxon>Flavobacteriia</taxon>
        <taxon>Flavobacteriales</taxon>
        <taxon>Weeksellaceae</taxon>
        <taxon>Chryseobacterium group</taxon>
        <taxon>Chryseobacterium</taxon>
    </lineage>
</organism>
<evidence type="ECO:0000256" key="5">
    <source>
        <dbReference type="ARBA" id="ARBA00023136"/>
    </source>
</evidence>
<keyword evidence="2 7" id="KW-0813">Transport</keyword>
<comment type="subcellular location">
    <subcellularLocation>
        <location evidence="1 7">Cell outer membrane</location>
        <topology evidence="1 7">Multi-pass membrane protein</topology>
    </subcellularLocation>
</comment>
<evidence type="ECO:0000313" key="9">
    <source>
        <dbReference type="Proteomes" id="UP000548067"/>
    </source>
</evidence>
<comment type="similarity">
    <text evidence="7">Belongs to the TonB-dependent receptor family.</text>
</comment>
<dbReference type="NCBIfam" id="TIGR04056">
    <property type="entry name" value="OMP_RagA_SusC"/>
    <property type="match status" value="1"/>
</dbReference>
<dbReference type="InterPro" id="IPR023996">
    <property type="entry name" value="TonB-dep_OMP_SusC/RagA"/>
</dbReference>
<name>A0A848N509_9FLAO</name>
<dbReference type="InterPro" id="IPR036942">
    <property type="entry name" value="Beta-barrel_TonB_sf"/>
</dbReference>
<evidence type="ECO:0000256" key="6">
    <source>
        <dbReference type="ARBA" id="ARBA00023237"/>
    </source>
</evidence>
<reference evidence="8 9" key="1">
    <citation type="submission" date="2020-04" db="EMBL/GenBank/DDBJ databases">
        <title>Genome analysis and antimicrobial resistance characteristics of Chryseobacterium aquaticum isolated from farmed salmonids.</title>
        <authorList>
            <person name="Saticioglu I.B."/>
            <person name="Duman M."/>
            <person name="Altun S."/>
        </authorList>
    </citation>
    <scope>NUCLEOTIDE SEQUENCE [LARGE SCALE GENOMIC DNA]</scope>
    <source>
        <strain evidence="8 9">C-174</strain>
    </source>
</reference>
<keyword evidence="6 7" id="KW-0998">Cell outer membrane</keyword>
<evidence type="ECO:0000256" key="7">
    <source>
        <dbReference type="PROSITE-ProRule" id="PRU01360"/>
    </source>
</evidence>
<comment type="caution">
    <text evidence="8">The sequence shown here is derived from an EMBL/GenBank/DDBJ whole genome shotgun (WGS) entry which is preliminary data.</text>
</comment>
<keyword evidence="4 7" id="KW-0812">Transmembrane</keyword>
<gene>
    <name evidence="8" type="ORF">HIO71_06445</name>
</gene>
<protein>
    <submittedName>
        <fullName evidence="8">SusC/RagA family TonB-linked outer membrane protein</fullName>
    </submittedName>
</protein>
<dbReference type="GO" id="GO:0009279">
    <property type="term" value="C:cell outer membrane"/>
    <property type="evidence" value="ECO:0007669"/>
    <property type="project" value="UniProtKB-SubCell"/>
</dbReference>
<dbReference type="SUPFAM" id="SSF56935">
    <property type="entry name" value="Porins"/>
    <property type="match status" value="1"/>
</dbReference>
<dbReference type="EMBL" id="JABCJF010000002">
    <property type="protein sequence ID" value="NMR33848.1"/>
    <property type="molecule type" value="Genomic_DNA"/>
</dbReference>
<dbReference type="Gene3D" id="2.40.170.20">
    <property type="entry name" value="TonB-dependent receptor, beta-barrel domain"/>
    <property type="match status" value="1"/>
</dbReference>
<evidence type="ECO:0000256" key="1">
    <source>
        <dbReference type="ARBA" id="ARBA00004571"/>
    </source>
</evidence>
<evidence type="ECO:0000256" key="4">
    <source>
        <dbReference type="ARBA" id="ARBA00022692"/>
    </source>
</evidence>